<dbReference type="Proteomes" id="UP000249748">
    <property type="component" value="Unassembled WGS sequence"/>
</dbReference>
<keyword evidence="2" id="KW-1185">Reference proteome</keyword>
<sequence length="97" mass="11094">MGCFIYTYTHISRWSALSDSVCLADPQASKRIVDEIRRRVTSHGFKALRVFGVIVCLQMNRLWEARALGRLWRKEKFQVGGCYMGAASLLVYGKFCV</sequence>
<accession>A0ACD1IEF0</accession>
<reference evidence="1" key="1">
    <citation type="submission" date="2018-02" db="EMBL/GenBank/DDBJ databases">
        <title>The genomes of Aspergillus section Nigri reveals drivers in fungal speciation.</title>
        <authorList>
            <consortium name="DOE Joint Genome Institute"/>
            <person name="Vesth T.C."/>
            <person name="Nybo J."/>
            <person name="Theobald S."/>
            <person name="Brandl J."/>
            <person name="Frisvad J.C."/>
            <person name="Nielsen K.F."/>
            <person name="Lyhne E.K."/>
            <person name="Kogle M.E."/>
            <person name="Kuo A."/>
            <person name="Riley R."/>
            <person name="Clum A."/>
            <person name="Nolan M."/>
            <person name="Lipzen A."/>
            <person name="Salamov A."/>
            <person name="Henrissat B."/>
            <person name="Wiebenga A."/>
            <person name="De vries R.P."/>
            <person name="Grigoriev I.V."/>
            <person name="Mortensen U.H."/>
            <person name="Andersen M.R."/>
            <person name="Baker S.E."/>
        </authorList>
    </citation>
    <scope>NUCLEOTIDE SEQUENCE</scope>
    <source>
        <strain evidence="1">CBS 115574</strain>
    </source>
</reference>
<gene>
    <name evidence="1" type="ORF">BO79DRAFT_17481</name>
</gene>
<proteinExistence type="predicted"/>
<dbReference type="EMBL" id="KZ824550">
    <property type="protein sequence ID" value="RAK88679.1"/>
    <property type="molecule type" value="Genomic_DNA"/>
</dbReference>
<protein>
    <submittedName>
        <fullName evidence="1">Uncharacterized protein</fullName>
    </submittedName>
</protein>
<evidence type="ECO:0000313" key="1">
    <source>
        <dbReference type="EMBL" id="RAK88679.1"/>
    </source>
</evidence>
<organism evidence="1 2">
    <name type="scientific">Aspergillus costaricaensis CBS 115574</name>
    <dbReference type="NCBI Taxonomy" id="1448317"/>
    <lineage>
        <taxon>Eukaryota</taxon>
        <taxon>Fungi</taxon>
        <taxon>Dikarya</taxon>
        <taxon>Ascomycota</taxon>
        <taxon>Pezizomycotina</taxon>
        <taxon>Eurotiomycetes</taxon>
        <taxon>Eurotiomycetidae</taxon>
        <taxon>Eurotiales</taxon>
        <taxon>Aspergillaceae</taxon>
        <taxon>Aspergillus</taxon>
        <taxon>Aspergillus subgen. Circumdati</taxon>
    </lineage>
</organism>
<name>A0ACD1IEF0_9EURO</name>
<evidence type="ECO:0000313" key="2">
    <source>
        <dbReference type="Proteomes" id="UP000249748"/>
    </source>
</evidence>